<dbReference type="Pfam" id="PF00270">
    <property type="entry name" value="DEAD"/>
    <property type="match status" value="1"/>
</dbReference>
<keyword evidence="5 7" id="KW-0067">ATP-binding</keyword>
<dbReference type="GO" id="GO:0005524">
    <property type="term" value="F:ATP binding"/>
    <property type="evidence" value="ECO:0007669"/>
    <property type="project" value="UniProtKB-KW"/>
</dbReference>
<reference evidence="12" key="1">
    <citation type="journal article" date="2023" name="G3 (Bethesda)">
        <title>Whole genome assembly and annotation of the endangered Caribbean coral Acropora cervicornis.</title>
        <authorList>
            <person name="Selwyn J.D."/>
            <person name="Vollmer S.V."/>
        </authorList>
    </citation>
    <scope>NUCLEOTIDE SEQUENCE</scope>
    <source>
        <strain evidence="12">K2</strain>
    </source>
</reference>
<protein>
    <recommendedName>
        <fullName evidence="1">RNA helicase</fullName>
        <ecNumber evidence="1">3.6.4.13</ecNumber>
    </recommendedName>
</protein>
<dbReference type="SMART" id="SM00490">
    <property type="entry name" value="HELICc"/>
    <property type="match status" value="1"/>
</dbReference>
<dbReference type="InterPro" id="IPR050079">
    <property type="entry name" value="DEAD_box_RNA_helicase"/>
</dbReference>
<dbReference type="InterPro" id="IPR014014">
    <property type="entry name" value="RNA_helicase_DEAD_Q_motif"/>
</dbReference>
<evidence type="ECO:0000256" key="2">
    <source>
        <dbReference type="ARBA" id="ARBA00022741"/>
    </source>
</evidence>
<dbReference type="GO" id="GO:0005829">
    <property type="term" value="C:cytosol"/>
    <property type="evidence" value="ECO:0007669"/>
    <property type="project" value="TreeGrafter"/>
</dbReference>
<dbReference type="Proteomes" id="UP001249851">
    <property type="component" value="Unassembled WGS sequence"/>
</dbReference>
<evidence type="ECO:0000313" key="13">
    <source>
        <dbReference type="Proteomes" id="UP001249851"/>
    </source>
</evidence>
<dbReference type="InterPro" id="IPR001650">
    <property type="entry name" value="Helicase_C-like"/>
</dbReference>
<feature type="domain" description="DEAD-box RNA helicase Q" evidence="11">
    <location>
        <begin position="13"/>
        <end position="41"/>
    </location>
</feature>
<keyword evidence="3 7" id="KW-0378">Hydrolase</keyword>
<reference evidence="12" key="2">
    <citation type="journal article" date="2023" name="Science">
        <title>Genomic signatures of disease resistance in endangered staghorn corals.</title>
        <authorList>
            <person name="Vollmer S.V."/>
            <person name="Selwyn J.D."/>
            <person name="Despard B.A."/>
            <person name="Roesel C.L."/>
        </authorList>
    </citation>
    <scope>NUCLEOTIDE SEQUENCE</scope>
    <source>
        <strain evidence="12">K2</strain>
    </source>
</reference>
<evidence type="ECO:0000256" key="6">
    <source>
        <dbReference type="PROSITE-ProRule" id="PRU00552"/>
    </source>
</evidence>
<feature type="region of interest" description="Disordered" evidence="8">
    <location>
        <begin position="332"/>
        <end position="374"/>
    </location>
</feature>
<dbReference type="CDD" id="cd18787">
    <property type="entry name" value="SF2_C_DEAD"/>
    <property type="match status" value="1"/>
</dbReference>
<keyword evidence="4 7" id="KW-0347">Helicase</keyword>
<dbReference type="Pfam" id="PF00271">
    <property type="entry name" value="Helicase_C"/>
    <property type="match status" value="1"/>
</dbReference>
<dbReference type="PROSITE" id="PS51194">
    <property type="entry name" value="HELICASE_CTER"/>
    <property type="match status" value="1"/>
</dbReference>
<sequence length="374" mass="42215">MAGVEDAITEEKVTFESLGVIDVLCEACQQLGWKTPTKIQREAIPVALEGKDIIGLAETGSGKTGAFAIPVLQALLANPQRLYCLVLTPTRELAFQISEQFEALGSSIGVKCAVIVGGMDMMSQSLTLAKKPHIMDEADRILNLDFEKEIDTILKVIPRERRTYLYSATMTKKVQKLQRASLQNPVKVEVATKYTTVEKLQQSYLFIPNKYKTKRLGALNKFKSKDRSILIATDVASRGLDIPHVDVVINFDIPTHSKASILDYIHRVGRTARAGRSGRSITFVTQYDVELYQRIEQLIGKKLPLYPTVEDEVLVLMERVMEAQRTAKIGMREMDEKKKHKRRMEDDDEESQAIKMPSRKTKFAGLSKKKKRRN</sequence>
<evidence type="ECO:0000256" key="5">
    <source>
        <dbReference type="ARBA" id="ARBA00022840"/>
    </source>
</evidence>
<evidence type="ECO:0000256" key="8">
    <source>
        <dbReference type="SAM" id="MobiDB-lite"/>
    </source>
</evidence>
<dbReference type="InterPro" id="IPR014001">
    <property type="entry name" value="Helicase_ATP-bd"/>
</dbReference>
<dbReference type="PANTHER" id="PTHR47959">
    <property type="entry name" value="ATP-DEPENDENT RNA HELICASE RHLE-RELATED"/>
    <property type="match status" value="1"/>
</dbReference>
<dbReference type="GO" id="GO:0003724">
    <property type="term" value="F:RNA helicase activity"/>
    <property type="evidence" value="ECO:0007669"/>
    <property type="project" value="UniProtKB-EC"/>
</dbReference>
<evidence type="ECO:0000256" key="1">
    <source>
        <dbReference type="ARBA" id="ARBA00012552"/>
    </source>
</evidence>
<dbReference type="GO" id="GO:0016787">
    <property type="term" value="F:hydrolase activity"/>
    <property type="evidence" value="ECO:0007669"/>
    <property type="project" value="UniProtKB-KW"/>
</dbReference>
<feature type="short sequence motif" description="Q motif" evidence="6">
    <location>
        <begin position="13"/>
        <end position="41"/>
    </location>
</feature>
<dbReference type="PROSITE" id="PS51195">
    <property type="entry name" value="Q_MOTIF"/>
    <property type="match status" value="1"/>
</dbReference>
<dbReference type="Gene3D" id="3.40.50.300">
    <property type="entry name" value="P-loop containing nucleotide triphosphate hydrolases"/>
    <property type="match status" value="2"/>
</dbReference>
<evidence type="ECO:0000256" key="7">
    <source>
        <dbReference type="RuleBase" id="RU000492"/>
    </source>
</evidence>
<comment type="caution">
    <text evidence="12">The sequence shown here is derived from an EMBL/GenBank/DDBJ whole genome shotgun (WGS) entry which is preliminary data.</text>
</comment>
<evidence type="ECO:0000313" key="12">
    <source>
        <dbReference type="EMBL" id="KAK2557149.1"/>
    </source>
</evidence>
<evidence type="ECO:0000256" key="3">
    <source>
        <dbReference type="ARBA" id="ARBA00022801"/>
    </source>
</evidence>
<dbReference type="SUPFAM" id="SSF52540">
    <property type="entry name" value="P-loop containing nucleoside triphosphate hydrolases"/>
    <property type="match status" value="2"/>
</dbReference>
<accession>A0AAD9V0U8</accession>
<feature type="domain" description="Helicase C-terminal" evidence="10">
    <location>
        <begin position="149"/>
        <end position="314"/>
    </location>
</feature>
<dbReference type="PROSITE" id="PS51192">
    <property type="entry name" value="HELICASE_ATP_BIND_1"/>
    <property type="match status" value="1"/>
</dbReference>
<dbReference type="InterPro" id="IPR027417">
    <property type="entry name" value="P-loop_NTPase"/>
</dbReference>
<dbReference type="InterPro" id="IPR000629">
    <property type="entry name" value="RNA-helicase_DEAD-box_CS"/>
</dbReference>
<gene>
    <name evidence="12" type="ORF">P5673_020625</name>
</gene>
<evidence type="ECO:0000259" key="10">
    <source>
        <dbReference type="PROSITE" id="PS51194"/>
    </source>
</evidence>
<feature type="domain" description="Helicase ATP-binding" evidence="9">
    <location>
        <begin position="44"/>
        <end position="188"/>
    </location>
</feature>
<dbReference type="EC" id="3.6.4.13" evidence="1"/>
<dbReference type="PANTHER" id="PTHR47959:SF20">
    <property type="entry name" value="RNA HELICASE"/>
    <property type="match status" value="1"/>
</dbReference>
<name>A0AAD9V0U8_ACRCE</name>
<evidence type="ECO:0000256" key="4">
    <source>
        <dbReference type="ARBA" id="ARBA00022806"/>
    </source>
</evidence>
<dbReference type="AlphaFoldDB" id="A0AAD9V0U8"/>
<evidence type="ECO:0000259" key="9">
    <source>
        <dbReference type="PROSITE" id="PS51192"/>
    </source>
</evidence>
<keyword evidence="13" id="KW-1185">Reference proteome</keyword>
<evidence type="ECO:0000259" key="11">
    <source>
        <dbReference type="PROSITE" id="PS51195"/>
    </source>
</evidence>
<comment type="similarity">
    <text evidence="7">Belongs to the DEAD box helicase family.</text>
</comment>
<feature type="compositionally biased region" description="Basic residues" evidence="8">
    <location>
        <begin position="357"/>
        <end position="374"/>
    </location>
</feature>
<proteinExistence type="inferred from homology"/>
<dbReference type="PROSITE" id="PS00039">
    <property type="entry name" value="DEAD_ATP_HELICASE"/>
    <property type="match status" value="1"/>
</dbReference>
<organism evidence="12 13">
    <name type="scientific">Acropora cervicornis</name>
    <name type="common">Staghorn coral</name>
    <dbReference type="NCBI Taxonomy" id="6130"/>
    <lineage>
        <taxon>Eukaryota</taxon>
        <taxon>Metazoa</taxon>
        <taxon>Cnidaria</taxon>
        <taxon>Anthozoa</taxon>
        <taxon>Hexacorallia</taxon>
        <taxon>Scleractinia</taxon>
        <taxon>Astrocoeniina</taxon>
        <taxon>Acroporidae</taxon>
        <taxon>Acropora</taxon>
    </lineage>
</organism>
<dbReference type="InterPro" id="IPR011545">
    <property type="entry name" value="DEAD/DEAH_box_helicase_dom"/>
</dbReference>
<dbReference type="SMART" id="SM00487">
    <property type="entry name" value="DEXDc"/>
    <property type="match status" value="1"/>
</dbReference>
<dbReference type="EMBL" id="JARQWQ010000051">
    <property type="protein sequence ID" value="KAK2557149.1"/>
    <property type="molecule type" value="Genomic_DNA"/>
</dbReference>
<keyword evidence="2 7" id="KW-0547">Nucleotide-binding</keyword>
<dbReference type="GO" id="GO:0003676">
    <property type="term" value="F:nucleic acid binding"/>
    <property type="evidence" value="ECO:0007669"/>
    <property type="project" value="InterPro"/>
</dbReference>